<keyword evidence="1" id="KW-0449">Lipoprotein</keyword>
<dbReference type="InterPro" id="IPR019734">
    <property type="entry name" value="TPR_rpt"/>
</dbReference>
<reference evidence="2" key="1">
    <citation type="submission" date="2016-10" db="EMBL/GenBank/DDBJ databases">
        <authorList>
            <person name="Varghese N."/>
            <person name="Submissions S."/>
        </authorList>
    </citation>
    <scope>NUCLEOTIDE SEQUENCE [LARGE SCALE GENOMIC DNA]</scope>
    <source>
        <strain evidence="2">CGMCC 1.9127</strain>
    </source>
</reference>
<evidence type="ECO:0000313" key="1">
    <source>
        <dbReference type="EMBL" id="SEL80049.1"/>
    </source>
</evidence>
<dbReference type="RefSeq" id="WP_085283959.1">
    <property type="nucleotide sequence ID" value="NZ_FOBI01000023.1"/>
</dbReference>
<evidence type="ECO:0000313" key="2">
    <source>
        <dbReference type="Proteomes" id="UP000199297"/>
    </source>
</evidence>
<dbReference type="AlphaFoldDB" id="A0A1H7T6A8"/>
<dbReference type="PANTHER" id="PTHR12558">
    <property type="entry name" value="CELL DIVISION CYCLE 16,23,27"/>
    <property type="match status" value="1"/>
</dbReference>
<dbReference type="InterPro" id="IPR011990">
    <property type="entry name" value="TPR-like_helical_dom_sf"/>
</dbReference>
<dbReference type="Gene3D" id="1.25.40.10">
    <property type="entry name" value="Tetratricopeptide repeat domain"/>
    <property type="match status" value="4"/>
</dbReference>
<dbReference type="Proteomes" id="UP000199297">
    <property type="component" value="Unassembled WGS sequence"/>
</dbReference>
<dbReference type="SUPFAM" id="SSF48452">
    <property type="entry name" value="TPR-like"/>
    <property type="match status" value="4"/>
</dbReference>
<dbReference type="InterPro" id="IPR014266">
    <property type="entry name" value="PEP-CTERM_TPR_PrsT"/>
</dbReference>
<dbReference type="OrthoDB" id="7052525at2"/>
<proteinExistence type="predicted"/>
<dbReference type="Pfam" id="PF14559">
    <property type="entry name" value="TPR_19"/>
    <property type="match status" value="1"/>
</dbReference>
<accession>A0A1H7T6A8</accession>
<dbReference type="NCBIfam" id="TIGR02917">
    <property type="entry name" value="PEP_TPR_lipo"/>
    <property type="match status" value="1"/>
</dbReference>
<dbReference type="STRING" id="641665.GCA_002104455_02318"/>
<dbReference type="SMART" id="SM00028">
    <property type="entry name" value="TPR"/>
    <property type="match status" value="6"/>
</dbReference>
<sequence length="915" mass="102398">MKLNLFIASIGLTSIITACGETSTAQDHIVKAKQAIEKSQFSTVEIELKNALKIDANNAEARFLLGKYYLSQGSALEAIKELEKAQALGYLDNKLTPALARAYLLADDNESVLALADTEQLPQELKVEFLAYKTLAAIRAQQINPARQASEQALSLMPGSIFAILSQAYLALYDQDLDKAEALTAKIDAIDDSNPEVVMLAAQVASAQEDFLTASKHYKRYEVLQPNARIVYLLIADSLLKAKKYNEAEKYADIILKLIPGQPLANYVKAMARFVSKDFQIAVELAEKAMQSNFNSAQVRLVAGVSSYYLSNFEKAHRHLSAIEKFLVPEHPAKKMLIVSQFQLGLIDDLTYALDSFSPQSHEDEKFLSALSFNLYSVGATREAKKFAEKSATNPKDSTAIANARHGMLKLLMNDPSGVDDLELALETDPDLKGAEIAIAFAALQSGKLDKALELAEKWQAKHPENAGSYNMLAAVYIAQQQIDLAKQALDTSLSKEQDNLFALTELAKLNFLADNKKRARELAQRAVDKFPDNPKALRYYYAVQADEKALAQIKQAYEKHVDNIDLTLLYIDALIKSDDLMQALAVSNTIDNSVKTPKKAWLQRINIYKQQGNDLQLITTIEKWLQANPYHIEPVLLASDYYVMQRQFEKALQYLDKALLNYHQDDLLLKLVKLQLLLDTANTYEAKKLYQDAQFQDLRPELRSGLAGRIALLEKDYARAVEKLAPFYQAYPMSPNAILLSIAHRGNKQPEQANKVLQQHLENNTQDDRVRMMLANNYLLTAPEKAIDEYEKLMLSQSDNVIIANNLAWLTMENGQYKKALEYAEIAYKLDPSIANVADTFAQVLLKLDNKRGALAKAKEAFEISDGKDIDIALNYIEILILNSRKNAAKQLLANLKPRTSRQQNKMNALLTSL</sequence>
<gene>
    <name evidence="1" type="ORF">SAMN05216262_1233</name>
</gene>
<dbReference type="PANTHER" id="PTHR12558:SF13">
    <property type="entry name" value="CELL DIVISION CYCLE PROTEIN 27 HOMOLOG"/>
    <property type="match status" value="1"/>
</dbReference>
<dbReference type="EMBL" id="FOBI01000023">
    <property type="protein sequence ID" value="SEL80049.1"/>
    <property type="molecule type" value="Genomic_DNA"/>
</dbReference>
<protein>
    <submittedName>
        <fullName evidence="1">Putative PEP-CTERM system TPR-repeat lipoprotein</fullName>
    </submittedName>
</protein>
<dbReference type="Pfam" id="PF13432">
    <property type="entry name" value="TPR_16"/>
    <property type="match status" value="1"/>
</dbReference>
<organism evidence="1 2">
    <name type="scientific">Colwellia chukchiensis</name>
    <dbReference type="NCBI Taxonomy" id="641665"/>
    <lineage>
        <taxon>Bacteria</taxon>
        <taxon>Pseudomonadati</taxon>
        <taxon>Pseudomonadota</taxon>
        <taxon>Gammaproteobacteria</taxon>
        <taxon>Alteromonadales</taxon>
        <taxon>Colwelliaceae</taxon>
        <taxon>Colwellia</taxon>
    </lineage>
</organism>
<dbReference type="PROSITE" id="PS51257">
    <property type="entry name" value="PROKAR_LIPOPROTEIN"/>
    <property type="match status" value="1"/>
</dbReference>
<keyword evidence="2" id="KW-1185">Reference proteome</keyword>
<name>A0A1H7T6A8_9GAMM</name>